<dbReference type="GO" id="GO:0005829">
    <property type="term" value="C:cytosol"/>
    <property type="evidence" value="ECO:0007669"/>
    <property type="project" value="UniProtKB-ARBA"/>
</dbReference>
<keyword evidence="4" id="KW-0416">Keratin</keyword>
<evidence type="ECO:0000313" key="7">
    <source>
        <dbReference type="Proteomes" id="UP000662637"/>
    </source>
</evidence>
<dbReference type="PANTHER" id="PTHR38140">
    <property type="entry name" value="KERATIN-ASSOCIATED PROTEIN 19-3-RELATED"/>
    <property type="match status" value="1"/>
</dbReference>
<evidence type="ECO:0000256" key="2">
    <source>
        <dbReference type="ARBA" id="ARBA00011662"/>
    </source>
</evidence>
<dbReference type="Proteomes" id="UP000662637">
    <property type="component" value="Unassembled WGS sequence"/>
</dbReference>
<comment type="function">
    <text evidence="1">In the hair cortex, hair keratin intermediate filaments are embedded in an interfilamentous matrix, consisting of hair keratin-associated proteins (KRTAP), which are essential for the formation of a rigid and resistant hair shaft through their extensive disulfide bond cross-linking with abundant cysteine residues of hair keratins. The matrix proteins include the high-sulfur and high-glycine-tyrosine keratins.</text>
</comment>
<dbReference type="EMBL" id="WJEC01000157">
    <property type="protein sequence ID" value="KAF7485182.1"/>
    <property type="molecule type" value="Genomic_DNA"/>
</dbReference>
<dbReference type="AlphaFoldDB" id="A0A834QWS6"/>
<comment type="similarity">
    <text evidence="5">Belongs to the KRTAP type 19 family.</text>
</comment>
<dbReference type="InterPro" id="IPR051528">
    <property type="entry name" value="KRTAP_type_19"/>
</dbReference>
<reference evidence="6" key="1">
    <citation type="submission" date="2020-08" db="EMBL/GenBank/DDBJ databases">
        <authorList>
            <person name="Shumante A."/>
            <person name="Zimin A.V."/>
            <person name="Puiu D."/>
            <person name="Salzberg S.L."/>
        </authorList>
    </citation>
    <scope>NUCLEOTIDE SEQUENCE</scope>
    <source>
        <strain evidence="6">WC2-LM</strain>
        <tissue evidence="6">Liver</tissue>
    </source>
</reference>
<dbReference type="InterPro" id="IPR021743">
    <property type="entry name" value="KRTAP_type8/19/20/21/22"/>
</dbReference>
<protein>
    <submittedName>
        <fullName evidence="6">Uncharacterized protein</fullName>
    </submittedName>
</protein>
<evidence type="ECO:0000256" key="5">
    <source>
        <dbReference type="ARBA" id="ARBA00038294"/>
    </source>
</evidence>
<name>A0A834QWS6_MARMO</name>
<proteinExistence type="inferred from homology"/>
<evidence type="ECO:0000313" key="6">
    <source>
        <dbReference type="EMBL" id="KAF7485182.1"/>
    </source>
</evidence>
<accession>A0A834QWS6</accession>
<dbReference type="Pfam" id="PF11759">
    <property type="entry name" value="KRTAP"/>
    <property type="match status" value="1"/>
</dbReference>
<organism evidence="6 7">
    <name type="scientific">Marmota monax</name>
    <name type="common">Woodchuck</name>
    <dbReference type="NCBI Taxonomy" id="9995"/>
    <lineage>
        <taxon>Eukaryota</taxon>
        <taxon>Metazoa</taxon>
        <taxon>Chordata</taxon>
        <taxon>Craniata</taxon>
        <taxon>Vertebrata</taxon>
        <taxon>Euteleostomi</taxon>
        <taxon>Mammalia</taxon>
        <taxon>Eutheria</taxon>
        <taxon>Euarchontoglires</taxon>
        <taxon>Glires</taxon>
        <taxon>Rodentia</taxon>
        <taxon>Sciuromorpha</taxon>
        <taxon>Sciuridae</taxon>
        <taxon>Xerinae</taxon>
        <taxon>Marmotini</taxon>
        <taxon>Marmota</taxon>
    </lineage>
</organism>
<comment type="caution">
    <text evidence="6">The sequence shown here is derived from an EMBL/GenBank/DDBJ whole genome shotgun (WGS) entry which is preliminary data.</text>
</comment>
<dbReference type="GO" id="GO:0005882">
    <property type="term" value="C:intermediate filament"/>
    <property type="evidence" value="ECO:0007669"/>
    <property type="project" value="UniProtKB-KW"/>
</dbReference>
<evidence type="ECO:0000256" key="4">
    <source>
        <dbReference type="ARBA" id="ARBA00022744"/>
    </source>
</evidence>
<keyword evidence="3" id="KW-0677">Repeat</keyword>
<evidence type="ECO:0000256" key="1">
    <source>
        <dbReference type="ARBA" id="ARBA00003327"/>
    </source>
</evidence>
<gene>
    <name evidence="6" type="ORF">GHT09_003173</name>
</gene>
<sequence length="72" mass="7552">MSYYGSYCGGPSYGLGGFGGLGYGYGCGCGSFHRLGYGCDYGDYGYGSGFGGFGYRCGRPSCYGRYGFSCVY</sequence>
<evidence type="ECO:0000256" key="3">
    <source>
        <dbReference type="ARBA" id="ARBA00022737"/>
    </source>
</evidence>
<comment type="subunit">
    <text evidence="2">Interacts with hair keratins.</text>
</comment>
<dbReference type="PANTHER" id="PTHR38140:SF5">
    <property type="entry name" value="KERATIN-ASSOCIATED PROTEIN 19-4-RELATED"/>
    <property type="match status" value="1"/>
</dbReference>